<keyword evidence="2" id="KW-1185">Reference proteome</keyword>
<name>A0ABR7A524_9BURK</name>
<proteinExistence type="predicted"/>
<sequence>MAKFNFLAHRNEPTDIKPKVRIRATARDAYAGLRGQAYIAARNLGKAQKVHTSAQTGGQHE</sequence>
<comment type="caution">
    <text evidence="1">The sequence shown here is derived from an EMBL/GenBank/DDBJ whole genome shotgun (WGS) entry which is preliminary data.</text>
</comment>
<evidence type="ECO:0000313" key="2">
    <source>
        <dbReference type="Proteomes" id="UP000654304"/>
    </source>
</evidence>
<dbReference type="RefSeq" id="WP_186903686.1">
    <property type="nucleotide sequence ID" value="NZ_JACOGD010000004.1"/>
</dbReference>
<gene>
    <name evidence="1" type="ORF">H8K43_10005</name>
</gene>
<organism evidence="1 2">
    <name type="scientific">Undibacterium curvum</name>
    <dbReference type="NCBI Taxonomy" id="2762294"/>
    <lineage>
        <taxon>Bacteria</taxon>
        <taxon>Pseudomonadati</taxon>
        <taxon>Pseudomonadota</taxon>
        <taxon>Betaproteobacteria</taxon>
        <taxon>Burkholderiales</taxon>
        <taxon>Oxalobacteraceae</taxon>
        <taxon>Undibacterium</taxon>
    </lineage>
</organism>
<dbReference type="Proteomes" id="UP000654304">
    <property type="component" value="Unassembled WGS sequence"/>
</dbReference>
<dbReference type="EMBL" id="JACOGD010000004">
    <property type="protein sequence ID" value="MBC3932005.1"/>
    <property type="molecule type" value="Genomic_DNA"/>
</dbReference>
<protein>
    <submittedName>
        <fullName evidence="1">Uncharacterized protein</fullName>
    </submittedName>
</protein>
<reference evidence="1 2" key="1">
    <citation type="submission" date="2020-08" db="EMBL/GenBank/DDBJ databases">
        <title>Novel species isolated from subtropical streams in China.</title>
        <authorList>
            <person name="Lu H."/>
        </authorList>
    </citation>
    <scope>NUCLEOTIDE SEQUENCE [LARGE SCALE GENOMIC DNA]</scope>
    <source>
        <strain evidence="1 2">CY22W</strain>
    </source>
</reference>
<accession>A0ABR7A524</accession>
<evidence type="ECO:0000313" key="1">
    <source>
        <dbReference type="EMBL" id="MBC3932005.1"/>
    </source>
</evidence>